<evidence type="ECO:0000313" key="10">
    <source>
        <dbReference type="EMBL" id="TGY36621.1"/>
    </source>
</evidence>
<dbReference type="NCBIfam" id="TIGR01733">
    <property type="entry name" value="AA-adenyl-dom"/>
    <property type="match status" value="3"/>
</dbReference>
<feature type="domain" description="Carrier" evidence="9">
    <location>
        <begin position="605"/>
        <end position="679"/>
    </location>
</feature>
<dbReference type="InterPro" id="IPR042099">
    <property type="entry name" value="ANL_N_sf"/>
</dbReference>
<dbReference type="PANTHER" id="PTHR45527">
    <property type="entry name" value="NONRIBOSOMAL PEPTIDE SYNTHETASE"/>
    <property type="match status" value="1"/>
</dbReference>
<dbReference type="GO" id="GO:0005737">
    <property type="term" value="C:cytoplasm"/>
    <property type="evidence" value="ECO:0007669"/>
    <property type="project" value="TreeGrafter"/>
</dbReference>
<feature type="domain" description="Carrier" evidence="9">
    <location>
        <begin position="1668"/>
        <end position="1743"/>
    </location>
</feature>
<keyword evidence="3" id="KW-0596">Phosphopantetheine</keyword>
<dbReference type="InterPro" id="IPR020806">
    <property type="entry name" value="PKS_PP-bd"/>
</dbReference>
<dbReference type="PROSITE" id="PS00455">
    <property type="entry name" value="AMP_BINDING"/>
    <property type="match status" value="4"/>
</dbReference>
<keyword evidence="8" id="KW-0472">Membrane</keyword>
<dbReference type="OrthoDB" id="9757559at2"/>
<dbReference type="PROSITE" id="PS50075">
    <property type="entry name" value="CARRIER"/>
    <property type="match status" value="4"/>
</dbReference>
<feature type="compositionally biased region" description="Low complexity" evidence="7">
    <location>
        <begin position="679"/>
        <end position="697"/>
    </location>
</feature>
<dbReference type="CDD" id="cd17646">
    <property type="entry name" value="A_NRPS_AB3403-like"/>
    <property type="match status" value="1"/>
</dbReference>
<evidence type="ECO:0000313" key="11">
    <source>
        <dbReference type="Proteomes" id="UP000306631"/>
    </source>
</evidence>
<dbReference type="CDD" id="cd19531">
    <property type="entry name" value="LCL_NRPS-like"/>
    <property type="match status" value="3"/>
</dbReference>
<dbReference type="FunFam" id="3.40.50.980:FF:000001">
    <property type="entry name" value="Non-ribosomal peptide synthetase"/>
    <property type="match status" value="2"/>
</dbReference>
<dbReference type="CDD" id="cd17643">
    <property type="entry name" value="A_NRPS_Cytc1-like"/>
    <property type="match status" value="1"/>
</dbReference>
<dbReference type="Gene3D" id="3.30.559.30">
    <property type="entry name" value="Nonribosomal peptide synthetase, condensation domain"/>
    <property type="match status" value="3"/>
</dbReference>
<dbReference type="SMART" id="SM00823">
    <property type="entry name" value="PKS_PP"/>
    <property type="match status" value="4"/>
</dbReference>
<protein>
    <submittedName>
        <fullName evidence="10">Amino acid adenylation domain-containing protein</fullName>
    </submittedName>
</protein>
<feature type="domain" description="Carrier" evidence="9">
    <location>
        <begin position="2718"/>
        <end position="2793"/>
    </location>
</feature>
<dbReference type="InterPro" id="IPR009081">
    <property type="entry name" value="PP-bd_ACP"/>
</dbReference>
<comment type="similarity">
    <text evidence="2">Belongs to the ATP-dependent AMP-binding enzyme family.</text>
</comment>
<dbReference type="InterPro" id="IPR025110">
    <property type="entry name" value="AMP-bd_C"/>
</dbReference>
<dbReference type="Gene3D" id="3.40.50.12780">
    <property type="entry name" value="N-terminal domain of ligase-like"/>
    <property type="match status" value="2"/>
</dbReference>
<dbReference type="GO" id="GO:0031177">
    <property type="term" value="F:phosphopantetheine binding"/>
    <property type="evidence" value="ECO:0007669"/>
    <property type="project" value="InterPro"/>
</dbReference>
<dbReference type="FunFam" id="3.40.50.980:FF:000002">
    <property type="entry name" value="Enterobactin synthetase component F"/>
    <property type="match status" value="1"/>
</dbReference>
<gene>
    <name evidence="10" type="ORF">E5352_03765</name>
</gene>
<evidence type="ECO:0000256" key="4">
    <source>
        <dbReference type="ARBA" id="ARBA00022553"/>
    </source>
</evidence>
<comment type="caution">
    <text evidence="10">The sequence shown here is derived from an EMBL/GenBank/DDBJ whole genome shotgun (WGS) entry which is preliminary data.</text>
</comment>
<dbReference type="Pfam" id="PF00668">
    <property type="entry name" value="Condensation"/>
    <property type="match status" value="3"/>
</dbReference>
<dbReference type="InterPro" id="IPR006162">
    <property type="entry name" value="Ppantetheine_attach_site"/>
</dbReference>
<feature type="domain" description="Carrier" evidence="9">
    <location>
        <begin position="3763"/>
        <end position="3838"/>
    </location>
</feature>
<evidence type="ECO:0000259" key="9">
    <source>
        <dbReference type="PROSITE" id="PS50075"/>
    </source>
</evidence>
<dbReference type="InterPro" id="IPR045851">
    <property type="entry name" value="AMP-bd_C_sf"/>
</dbReference>
<dbReference type="GO" id="GO:0071766">
    <property type="term" value="P:Actinobacterium-type cell wall biogenesis"/>
    <property type="evidence" value="ECO:0007669"/>
    <property type="project" value="UniProtKB-ARBA"/>
</dbReference>
<dbReference type="FunFam" id="3.30.300.30:FF:000015">
    <property type="entry name" value="Nonribosomal peptide synthase SidD"/>
    <property type="match status" value="1"/>
</dbReference>
<dbReference type="InterPro" id="IPR001242">
    <property type="entry name" value="Condensation_dom"/>
</dbReference>
<keyword evidence="8" id="KW-0812">Transmembrane</keyword>
<dbReference type="InterPro" id="IPR010071">
    <property type="entry name" value="AA_adenyl_dom"/>
</dbReference>
<dbReference type="RefSeq" id="WP_136003406.1">
    <property type="nucleotide sequence ID" value="NZ_SRYW01000002.1"/>
</dbReference>
<dbReference type="FunFam" id="3.40.50.12780:FF:000012">
    <property type="entry name" value="Non-ribosomal peptide synthetase"/>
    <property type="match status" value="2"/>
</dbReference>
<dbReference type="FunFam" id="3.40.50.12780:FF:000013">
    <property type="entry name" value="Long-chain-fatty-acid--AMP ligase FadD32"/>
    <property type="match status" value="1"/>
</dbReference>
<organism evidence="10 11">
    <name type="scientific">Stenotrophomonas maltophilia</name>
    <name type="common">Pseudomonas maltophilia</name>
    <name type="synonym">Xanthomonas maltophilia</name>
    <dbReference type="NCBI Taxonomy" id="40324"/>
    <lineage>
        <taxon>Bacteria</taxon>
        <taxon>Pseudomonadati</taxon>
        <taxon>Pseudomonadota</taxon>
        <taxon>Gammaproteobacteria</taxon>
        <taxon>Lysobacterales</taxon>
        <taxon>Lysobacteraceae</taxon>
        <taxon>Stenotrophomonas</taxon>
        <taxon>Stenotrophomonas maltophilia group</taxon>
    </lineage>
</organism>
<dbReference type="GO" id="GO:0003824">
    <property type="term" value="F:catalytic activity"/>
    <property type="evidence" value="ECO:0007669"/>
    <property type="project" value="InterPro"/>
</dbReference>
<accession>A0A4S2D705</accession>
<evidence type="ECO:0000256" key="1">
    <source>
        <dbReference type="ARBA" id="ARBA00001957"/>
    </source>
</evidence>
<dbReference type="PROSITE" id="PS00012">
    <property type="entry name" value="PHOSPHOPANTETHEINE"/>
    <property type="match status" value="3"/>
</dbReference>
<dbReference type="SUPFAM" id="SSF47336">
    <property type="entry name" value="ACP-like"/>
    <property type="match status" value="4"/>
</dbReference>
<dbReference type="Pfam" id="PF13193">
    <property type="entry name" value="AMP-binding_C"/>
    <property type="match status" value="1"/>
</dbReference>
<dbReference type="PANTHER" id="PTHR45527:SF1">
    <property type="entry name" value="FATTY ACID SYNTHASE"/>
    <property type="match status" value="1"/>
</dbReference>
<dbReference type="InterPro" id="IPR000873">
    <property type="entry name" value="AMP-dep_synth/lig_dom"/>
</dbReference>
<evidence type="ECO:0000256" key="2">
    <source>
        <dbReference type="ARBA" id="ARBA00006432"/>
    </source>
</evidence>
<dbReference type="InterPro" id="IPR020845">
    <property type="entry name" value="AMP-binding_CS"/>
</dbReference>
<name>A0A4S2D705_STEMA</name>
<keyword evidence="5" id="KW-0276">Fatty acid metabolism</keyword>
<dbReference type="GO" id="GO:0008610">
    <property type="term" value="P:lipid biosynthetic process"/>
    <property type="evidence" value="ECO:0007669"/>
    <property type="project" value="InterPro"/>
</dbReference>
<dbReference type="InterPro" id="IPR023213">
    <property type="entry name" value="CAT-like_dom_sf"/>
</dbReference>
<dbReference type="SUPFAM" id="SSF52777">
    <property type="entry name" value="CoA-dependent acyltransferases"/>
    <property type="match status" value="6"/>
</dbReference>
<dbReference type="Pfam" id="PF00550">
    <property type="entry name" value="PP-binding"/>
    <property type="match status" value="4"/>
</dbReference>
<dbReference type="Gene3D" id="3.30.300.30">
    <property type="match status" value="4"/>
</dbReference>
<dbReference type="GO" id="GO:0044550">
    <property type="term" value="P:secondary metabolite biosynthetic process"/>
    <property type="evidence" value="ECO:0007669"/>
    <property type="project" value="TreeGrafter"/>
</dbReference>
<dbReference type="Proteomes" id="UP000306631">
    <property type="component" value="Unassembled WGS sequence"/>
</dbReference>
<dbReference type="Gene3D" id="3.40.50.980">
    <property type="match status" value="4"/>
</dbReference>
<comment type="cofactor">
    <cofactor evidence="1">
        <name>pantetheine 4'-phosphate</name>
        <dbReference type="ChEBI" id="CHEBI:47942"/>
    </cofactor>
</comment>
<dbReference type="NCBIfam" id="NF003417">
    <property type="entry name" value="PRK04813.1"/>
    <property type="match status" value="5"/>
</dbReference>
<dbReference type="SUPFAM" id="SSF56801">
    <property type="entry name" value="Acetyl-CoA synthetase-like"/>
    <property type="match status" value="4"/>
</dbReference>
<evidence type="ECO:0000256" key="8">
    <source>
        <dbReference type="SAM" id="Phobius"/>
    </source>
</evidence>
<feature type="region of interest" description="Disordered" evidence="7">
    <location>
        <begin position="679"/>
        <end position="699"/>
    </location>
</feature>
<dbReference type="InterPro" id="IPR040097">
    <property type="entry name" value="FAAL/FAAC"/>
</dbReference>
<reference evidence="10 11" key="1">
    <citation type="submission" date="2019-04" db="EMBL/GenBank/DDBJ databases">
        <title>Microbes associate with the intestines of laboratory mice.</title>
        <authorList>
            <person name="Navarre W."/>
            <person name="Wong E."/>
            <person name="Huang K."/>
            <person name="Tropini C."/>
            <person name="Ng K."/>
            <person name="Yu B."/>
        </authorList>
    </citation>
    <scope>NUCLEOTIDE SEQUENCE [LARGE SCALE GENOMIC DNA]</scope>
    <source>
        <strain evidence="10 11">NM62_B4-13</strain>
    </source>
</reference>
<dbReference type="Gene3D" id="1.10.1200.10">
    <property type="entry name" value="ACP-like"/>
    <property type="match status" value="4"/>
</dbReference>
<evidence type="ECO:0000256" key="7">
    <source>
        <dbReference type="SAM" id="MobiDB-lite"/>
    </source>
</evidence>
<keyword evidence="8" id="KW-1133">Transmembrane helix</keyword>
<keyword evidence="4" id="KW-0597">Phosphoprotein</keyword>
<dbReference type="Gene3D" id="3.30.559.10">
    <property type="entry name" value="Chloramphenicol acetyltransferase-like domain"/>
    <property type="match status" value="3"/>
</dbReference>
<evidence type="ECO:0000256" key="6">
    <source>
        <dbReference type="ARBA" id="ARBA00023098"/>
    </source>
</evidence>
<dbReference type="InterPro" id="IPR036736">
    <property type="entry name" value="ACP-like_sf"/>
</dbReference>
<feature type="transmembrane region" description="Helical" evidence="8">
    <location>
        <begin position="87"/>
        <end position="111"/>
    </location>
</feature>
<dbReference type="FunFam" id="2.30.38.10:FF:000001">
    <property type="entry name" value="Non-ribosomal peptide synthetase PvdI"/>
    <property type="match status" value="1"/>
</dbReference>
<dbReference type="Pfam" id="PF00501">
    <property type="entry name" value="AMP-binding"/>
    <property type="match status" value="4"/>
</dbReference>
<evidence type="ECO:0000256" key="5">
    <source>
        <dbReference type="ARBA" id="ARBA00022832"/>
    </source>
</evidence>
<dbReference type="EMBL" id="SRYW01000002">
    <property type="protein sequence ID" value="TGY36621.1"/>
    <property type="molecule type" value="Genomic_DNA"/>
</dbReference>
<dbReference type="GO" id="GO:0006631">
    <property type="term" value="P:fatty acid metabolic process"/>
    <property type="evidence" value="ECO:0007669"/>
    <property type="project" value="UniProtKB-KW"/>
</dbReference>
<sequence length="3860" mass="411841">MRRRYAVMQGANGRDFKPAKAEPTQRFASLVDLGRHRAAENGGQTAFVFLKDGHQPQASWTYAQLDERARAIAAWLQARGGRGERVILLYSSGLDFIAGFMGCLYAGALAVPVYTPQARDEHWQRLEQLSDDADAGFVLTTADMHRALHDRLAASPRLGTVPCCLTDTLDLDHAAAWVDPGARASDLAFLQYTSGSTGAPKGVMVSHGNLLHNQMLMQAAFDHDADSVFVSWLPLFHDMGLIGNVLHTLYLGARCYLMTPVAFLQQPARWLQAISDYRGTSSFAPDFAFALCAERVTDAQKATLDLSSWTFALNGAEPVRAATLERFNAAFASCGFDPQAHYPGYGLAEATLFVCGRGRGRGADTRRFDRQALEQGQARLDEGGGALVGCGRAWFDLAVEVVDPVTGRRCDEGQVGEIWVRGPSVAHGYWRRPDATAETFAARLPDVDADHLRTGDLGFVSDGGVFINGRLKELIIVRGRNLYPQDVEAAVQRSWKGFRSGGGAAFAIEQDGEERLVVVQEVDRSALRNLQVADAVALAREAVALACDARLHDLVLIGPAHLPKTSSGKIQRGRIRQHYLLDSIDGRVDGTSRRPRASAAAGNVETPLQRLQAMVAPALAISADEVARDRPLLALGLDSLALVDLAARVEAAFSTNGVLQRLFDGASLDELAASLEARPDASPASAPAPAPALSSAAVGDRHPMSANQAALWYLYRLQPESAAYNVALPIACTHPLDRERLGSAVAALLARHPVLCCRYEDGPAGPEQIVQAPDAAALQPMRAAHGVTAAERPALLQRLAARPFRLDVEPPFRVEHLREADGDVLMLVAHHICVDLASMLRLIDELAALYAGEALPPSAATGFFQYVEDEARHLRHGTDVERAYWRDTLPARPPVLDLPRRGPRPRVQDVAGDSVHFHLSAAEGAAVDALAAQWACTPFSLFAAAFAWVLHRYARQPEVLIGVPTLGRSTPSARTSVGYFVNTVVLHSALSGDAAELDFVTFHRALWARLRGGIAHARLPFAQVVEALSLERDASVPPLVQVLLNLHTASGTPGLAALIQGQQDDAIALHGWQVRPVRLSPGTSPLDLSLSLVELGDGRYEGRIDFATALFEPSVAASLADSFARVLREGVAQPTAPLRQIPLAPRDTHPGWGEDRDWGAFLSVDAQFRRQAAQTPDRIALHVDGGTMTYATLDAQSDAVAAALLAQGVGSDDVVAVSMRRSADLLVALLGTMKAGAAYLPLDPALPAARIQAILDTARPMAGIHDEGADAVFPGSRSVADLRADGTHRRTAPRVHAPAQAAYVIYTSGSTGQPKGVVNTHAALANRLQWMQRRFALQPDERALLKTPYTFDVSVWELFWPLMVGAGLVIARHDGHRDADYLHALMRDQRVSVVHFVPSMLAAFVDAHGLGALPSLRQIVCSGEELGIDVLARCRQRFPTTRVANLYGPTEAAIDVSCWDCDAQDAGTRVPIGHPIDNVQMVVLDDDLQPVPQGVAGELYLGGEGLARGYAAAPALTAERFVPSPVPRAPGERLYRTGDLARQRQDGAIEYLGRLDFQVKLRGQRLELGEIDALAGTCDAVAGALTVLARHANGEPYLLCHAVRAGAFDDAERLELLTAHLRARLPSYAVPERFTLLDAWPLNSSGKIDRAALPTSANVAPVAAVEAAPLTPVGAQVLAAVRELLAVPEASAADNFFSLGGHSLLATRLCSRLRETAGVHLQVADVLLHPVIGDLARRADQRQAGGDVDAPPAPSAPEVLSPAQQRLWFVDQLHGPSAAYTMPLSIRLAGVRAPDTVCGHVAHVLALHPELHACYVAGTDGPQRVVGAHPHPPVALTDLSGHIGQAREDVLASHLQALAGTVFDLAAGPICRADVAWLGDGECVLTVLAHHIAADGGSLAVLLRQIAARWSGADALRAGDHTGYCQAQQAAREADAWQAGLQRIAQRLQGMPPLLELPTDLPRPPVAGIRGGVVSHTLSLPERHRVESLAAATACSPFMLLAAVFQLLMWRYSGNEDVPLGTAVDTRDQARHGDTVGLFVNTLVLRSPIQPADSFQAHLRRFAGDGVTALQDAAVPFDHVVDALAPSRSLSHGPLVQAMVTLQPDVVDPCAWPDGVQAAWLPLHTATAKFDINLLITFMRHGMRLELEYRRDLFTSASAEAMLAHYAGLLASALEHPLQAVAALPLGAAVAPTAAAAAPATVPGVPGDLPARYSATAKRFPTAIAVNCADQALTHAQLDALSGQWAAALREAGIGRGSRVGLCMERGCDLIVAMLAILKAGAAYVPLDPRYPAERLLYMARDADVAGILGHHAHAGLFADASLRYLPVEALQTTDAPPLAAVAIDPQEAAYVIYTSGSTGRPKGVVVTHANVLRLFEATAATFTFGPQDVWALFHSYAFDFSVWEIWGALLHGGRLAVVPYAVARSADEVGPFVRAQGVTVLNQTPSAFQQLLQADLAGPPRPWPALRYIVFGGEALNLAALAPWFERYPQGPVMVNMYGITETTVHVTARIIQHVDVDAPGSLIGEALTDLSMYILDDNGVPQPAGVPGELHVSGPGLARGYLGRAELTAERFLPDPFSPIPGARMYRSGDLAVRRAHDGQVHYIGRRDQQVKVRGFRIELGEVEAACASLPGIGQVVARATGDGQLAAHVVLADGGSLDAAGWMRHLRGRLPEFMVPGMWVPMPAIPLTRNGKVDEAALAAARVAGGAADTAAPVGGADETERLVLQCWSQLVGSASIGRDDDFFSVGGNSLLAARASARLQAVFAVGLTVRDLFDHPTAAGLAACIRSRTAGRGQPLPVLGPRAGSGPVVATTGQQRLWFLERLGGDPTLYTMPGVFHIDGALDTARLSVALDALVARHQVLNASFVAIDGVLHQQVQPARTGLLEVIDLRHLGDAERVTGLAALIDANASHAFDLAAGALLRCTLVRRGDAAWTMLLNIHHIAFDGSSLAIFCHELRALYADGVAALPAPTLQYADYAVWQHDTAHLLEPQLAYWREALDGAPPLLELTTASLRPPVQSHRGGLHRFEMPPALHARLGQRCQALGMTPFVVLSSAYALLLSYFSAKQDLVIGTPVDNRQSLASQSLIGFFANTLALRFQLQPTATVADLLEQTRSRLIHGLSHQELPFERVIEHLQPDRALSHSPLFQHMFVMEQGDEATLALDGIRVTAAPPGDRAAKFDLTLSMRASGGTLQGSLEFARDLFTATTAAQLADAYVAVVEALLDDPSRRLDALAPRWPQPSLLDGSRVDRCAHALHARVLDQALRTPVAVAIDDGTQCLTYAGLAAEVASTAHALQRLGIVPGERVAVCLPRTARLVTTLLAIQSVGAAYVPLDPDYPRQRLLDILDDAAPALLIVDARIRDSVLGQIGDVRVITLDEVLAGPVPAAMPALPAVPVGAVAYVIYTSGSTGRPKGVAIRHVNANVMLDWALTEVDDADLQGVFACTSVCFDLSVYELFLPLVAGGTVVLGDNALALHQAAARRPLTLVNTVPSAIDALTRERPLPASVRVVNLAGEALPARLVERLHDQSPALRVYNLYGPSEDTTYSTWALMPRRTGVKPVIGVPIANTRAYVLDSAGDPVPWGVPGELYLAGDGVAQGYLGRPCATAERFLPDPFAIDAGAVMYRTGDLVRCAEGGALEFIGRADQQVKLRGFRIELGDVEHHLGRLDGVGECAVLVVPSAGEDALVAFVSPAEGQVLQAAGLRDALARALPAHMLPTRYVLLPALARTANGKLDRRTLALDDAASAPVAQATAALPPGNEAERGLLALWREMLPGEVAGVDSNFFLAGGHSLLMLKMLPRVEAMFGVPVSMRAVFEHPDVRGLARHLSAQQWLANADRSQGVSSDELVDEGSL</sequence>
<dbReference type="Gene3D" id="2.30.38.10">
    <property type="entry name" value="Luciferase, Domain 3"/>
    <property type="match status" value="2"/>
</dbReference>
<dbReference type="CDD" id="cd05931">
    <property type="entry name" value="FAAL"/>
    <property type="match status" value="1"/>
</dbReference>
<proteinExistence type="inferred from homology"/>
<evidence type="ECO:0000256" key="3">
    <source>
        <dbReference type="ARBA" id="ARBA00022450"/>
    </source>
</evidence>
<dbReference type="GO" id="GO:0043041">
    <property type="term" value="P:amino acid activation for nonribosomal peptide biosynthetic process"/>
    <property type="evidence" value="ECO:0007669"/>
    <property type="project" value="TreeGrafter"/>
</dbReference>
<keyword evidence="6" id="KW-0443">Lipid metabolism</keyword>